<keyword evidence="7" id="KW-0808">Transferase</keyword>
<comment type="similarity">
    <text evidence="2">Belongs to the methyltransferase superfamily. L-isoaspartyl/D-aspartyl protein methyltransferase family.</text>
</comment>
<evidence type="ECO:0000256" key="12">
    <source>
        <dbReference type="SAM" id="MobiDB-lite"/>
    </source>
</evidence>
<dbReference type="InterPro" id="IPR029063">
    <property type="entry name" value="SAM-dependent_MTases_sf"/>
</dbReference>
<evidence type="ECO:0000256" key="5">
    <source>
        <dbReference type="ARBA" id="ARBA00022490"/>
    </source>
</evidence>
<evidence type="ECO:0000256" key="4">
    <source>
        <dbReference type="ARBA" id="ARBA00013346"/>
    </source>
</evidence>
<evidence type="ECO:0000256" key="8">
    <source>
        <dbReference type="ARBA" id="ARBA00022691"/>
    </source>
</evidence>
<evidence type="ECO:0000256" key="9">
    <source>
        <dbReference type="ARBA" id="ARBA00030757"/>
    </source>
</evidence>
<evidence type="ECO:0000256" key="7">
    <source>
        <dbReference type="ARBA" id="ARBA00022679"/>
    </source>
</evidence>
<dbReference type="SUPFAM" id="SSF53335">
    <property type="entry name" value="S-adenosyl-L-methionine-dependent methyltransferases"/>
    <property type="match status" value="1"/>
</dbReference>
<dbReference type="RefSeq" id="WP_344635447.1">
    <property type="nucleotide sequence ID" value="NZ_BAAATR010000005.1"/>
</dbReference>
<dbReference type="EC" id="2.1.1.77" evidence="3"/>
<dbReference type="GO" id="GO:0032259">
    <property type="term" value="P:methylation"/>
    <property type="evidence" value="ECO:0007669"/>
    <property type="project" value="UniProtKB-KW"/>
</dbReference>
<gene>
    <name evidence="13" type="ORF">GCM10010430_14980</name>
</gene>
<evidence type="ECO:0000313" key="14">
    <source>
        <dbReference type="Proteomes" id="UP001500305"/>
    </source>
</evidence>
<dbReference type="InterPro" id="IPR000682">
    <property type="entry name" value="PCMT"/>
</dbReference>
<dbReference type="Pfam" id="PF01135">
    <property type="entry name" value="PCMT"/>
    <property type="match status" value="1"/>
</dbReference>
<comment type="caution">
    <text evidence="13">The sequence shown here is derived from an EMBL/GenBank/DDBJ whole genome shotgun (WGS) entry which is preliminary data.</text>
</comment>
<name>A0ABP5QJ73_9ACTN</name>
<evidence type="ECO:0000256" key="6">
    <source>
        <dbReference type="ARBA" id="ARBA00022603"/>
    </source>
</evidence>
<keyword evidence="6 13" id="KW-0489">Methyltransferase</keyword>
<dbReference type="Gene3D" id="3.40.50.150">
    <property type="entry name" value="Vaccinia Virus protein VP39"/>
    <property type="match status" value="1"/>
</dbReference>
<reference evidence="14" key="1">
    <citation type="journal article" date="2019" name="Int. J. Syst. Evol. Microbiol.">
        <title>The Global Catalogue of Microorganisms (GCM) 10K type strain sequencing project: providing services to taxonomists for standard genome sequencing and annotation.</title>
        <authorList>
            <consortium name="The Broad Institute Genomics Platform"/>
            <consortium name="The Broad Institute Genome Sequencing Center for Infectious Disease"/>
            <person name="Wu L."/>
            <person name="Ma J."/>
        </authorList>
    </citation>
    <scope>NUCLEOTIDE SEQUENCE [LARGE SCALE GENOMIC DNA]</scope>
    <source>
        <strain evidence="14">JCM 7356</strain>
    </source>
</reference>
<keyword evidence="14" id="KW-1185">Reference proteome</keyword>
<dbReference type="EMBL" id="BAAATR010000005">
    <property type="protein sequence ID" value="GAA2235223.1"/>
    <property type="molecule type" value="Genomic_DNA"/>
</dbReference>
<evidence type="ECO:0000256" key="10">
    <source>
        <dbReference type="ARBA" id="ARBA00031323"/>
    </source>
</evidence>
<keyword evidence="5" id="KW-0963">Cytoplasm</keyword>
<protein>
    <recommendedName>
        <fullName evidence="4">Protein-L-isoaspartate O-methyltransferase</fullName>
        <ecNumber evidence="3">2.1.1.77</ecNumber>
    </recommendedName>
    <alternativeName>
        <fullName evidence="11">L-isoaspartyl protein carboxyl methyltransferase</fullName>
    </alternativeName>
    <alternativeName>
        <fullName evidence="9">Protein L-isoaspartyl methyltransferase</fullName>
    </alternativeName>
    <alternativeName>
        <fullName evidence="10">Protein-beta-aspartate methyltransferase</fullName>
    </alternativeName>
</protein>
<sequence length="344" mass="37220">MWAPDGGAPNGFRPAEREKDPERWWSLVNADDVVVTQLDDGAEDGPGVPTSSASMPSLVASMLQHLDVRDGCTVLDIGTGTGWTAGLLCARLGSQAVTTVEVDRDVYLQAAKSLAAAGLLPVHQHHGDALLGWPFGAPYDRIHSTAAVQRVPRVWVEQTKPGGVIVTPWGTPYANAALLRLDVGERGQAAHGRFVENVSFMWMRAQRPPEMTGPQAAPTSHGASGIDPDLALERVHAAFAIGLRAPLVRYVHTWDEADPAGTYRMQLSDGHGSCASVRYHDWGGDGAVQQAGNRRLWDEITIARLRWQEEGGPELTRYGVTIAADGAQSVWLDEPRNVIRRHVS</sequence>
<dbReference type="CDD" id="cd02440">
    <property type="entry name" value="AdoMet_MTases"/>
    <property type="match status" value="1"/>
</dbReference>
<evidence type="ECO:0000256" key="11">
    <source>
        <dbReference type="ARBA" id="ARBA00031350"/>
    </source>
</evidence>
<evidence type="ECO:0000256" key="2">
    <source>
        <dbReference type="ARBA" id="ARBA00005369"/>
    </source>
</evidence>
<keyword evidence="8" id="KW-0949">S-adenosyl-L-methionine</keyword>
<comment type="subcellular location">
    <subcellularLocation>
        <location evidence="1">Cytoplasm</location>
    </subcellularLocation>
</comment>
<dbReference type="PANTHER" id="PTHR11579:SF0">
    <property type="entry name" value="PROTEIN-L-ISOASPARTATE(D-ASPARTATE) O-METHYLTRANSFERASE"/>
    <property type="match status" value="1"/>
</dbReference>
<dbReference type="PANTHER" id="PTHR11579">
    <property type="entry name" value="PROTEIN-L-ISOASPARTATE O-METHYLTRANSFERASE"/>
    <property type="match status" value="1"/>
</dbReference>
<evidence type="ECO:0000256" key="1">
    <source>
        <dbReference type="ARBA" id="ARBA00004496"/>
    </source>
</evidence>
<accession>A0ABP5QJ73</accession>
<organism evidence="13 14">
    <name type="scientific">Kitasatospora cystarginea</name>
    <dbReference type="NCBI Taxonomy" id="58350"/>
    <lineage>
        <taxon>Bacteria</taxon>
        <taxon>Bacillati</taxon>
        <taxon>Actinomycetota</taxon>
        <taxon>Actinomycetes</taxon>
        <taxon>Kitasatosporales</taxon>
        <taxon>Streptomycetaceae</taxon>
        <taxon>Kitasatospora</taxon>
    </lineage>
</organism>
<dbReference type="GO" id="GO:0008168">
    <property type="term" value="F:methyltransferase activity"/>
    <property type="evidence" value="ECO:0007669"/>
    <property type="project" value="UniProtKB-KW"/>
</dbReference>
<proteinExistence type="inferred from homology"/>
<evidence type="ECO:0000256" key="3">
    <source>
        <dbReference type="ARBA" id="ARBA00011890"/>
    </source>
</evidence>
<dbReference type="Proteomes" id="UP001500305">
    <property type="component" value="Unassembled WGS sequence"/>
</dbReference>
<feature type="region of interest" description="Disordered" evidence="12">
    <location>
        <begin position="1"/>
        <end position="20"/>
    </location>
</feature>
<evidence type="ECO:0000313" key="13">
    <source>
        <dbReference type="EMBL" id="GAA2235223.1"/>
    </source>
</evidence>